<name>A0ACC1N635_9HYPO</name>
<evidence type="ECO:0000313" key="1">
    <source>
        <dbReference type="EMBL" id="KAJ2974560.1"/>
    </source>
</evidence>
<proteinExistence type="predicted"/>
<organism evidence="1 2">
    <name type="scientific">Zarea fungicola</name>
    <dbReference type="NCBI Taxonomy" id="93591"/>
    <lineage>
        <taxon>Eukaryota</taxon>
        <taxon>Fungi</taxon>
        <taxon>Dikarya</taxon>
        <taxon>Ascomycota</taxon>
        <taxon>Pezizomycotina</taxon>
        <taxon>Sordariomycetes</taxon>
        <taxon>Hypocreomycetidae</taxon>
        <taxon>Hypocreales</taxon>
        <taxon>Cordycipitaceae</taxon>
        <taxon>Zarea</taxon>
    </lineage>
</organism>
<gene>
    <name evidence="1" type="ORF">NQ176_g5990</name>
</gene>
<comment type="caution">
    <text evidence="1">The sequence shown here is derived from an EMBL/GenBank/DDBJ whole genome shotgun (WGS) entry which is preliminary data.</text>
</comment>
<sequence length="537" mass="59645">MSAKVQQQDEKEPTSHHMIADDGGKVMTGEIDQIMVQEQSMTFLSAVKLYPKAVGWSLVLSMALIMEGYDTALLKSLFAVPSFQKTYAHGKKGAQISAPWQAGLTNGSSIGQLLGLLISGYATERIGFRWTMMTSLATAIGFIFIQFFANSLAMQEVGQVLLGIPLGAMQMIPVVYAHEISPLCLQPYLTTCANLSWILGHLIELVVLRAVLNLKGDWAYRIPFAIQWFWPTLLIPLIFLAPENPWWLVRKGRHDEAKQTLLRLTKSEDVHRNIDSHLAFMVRTVDHERELSSGTSYKSCFKGTDRRRTLIVIACYSIQLLSGNSLRGYSTYYFQQAGLATTQSFNLSIVGVVLGLVGMVMAVRLSPIIILRAQLKSNGLLLIWVVTGGVGVVQIRHPSHDLAWCIGGLLLASSFVYDFTVGPVVYAYITEIPSSILRSKSASVSRWIYAVVGIVANVITPYQLNKTAWNWGAQTGFFWGGTTLLSLVFAFFCIPETKGRTTLEMDILFEQKIPARHFKTTPIESVEDVIKHNDQSP</sequence>
<dbReference type="EMBL" id="JANJQO010000815">
    <property type="protein sequence ID" value="KAJ2974560.1"/>
    <property type="molecule type" value="Genomic_DNA"/>
</dbReference>
<dbReference type="Proteomes" id="UP001143910">
    <property type="component" value="Unassembled WGS sequence"/>
</dbReference>
<evidence type="ECO:0000313" key="2">
    <source>
        <dbReference type="Proteomes" id="UP001143910"/>
    </source>
</evidence>
<protein>
    <submittedName>
        <fullName evidence="1">Uncharacterized protein</fullName>
    </submittedName>
</protein>
<reference evidence="1" key="1">
    <citation type="submission" date="2022-08" db="EMBL/GenBank/DDBJ databases">
        <title>Genome Sequence of Lecanicillium fungicola.</title>
        <authorList>
            <person name="Buettner E."/>
        </authorList>
    </citation>
    <scope>NUCLEOTIDE SEQUENCE</scope>
    <source>
        <strain evidence="1">Babe33</strain>
    </source>
</reference>
<accession>A0ACC1N635</accession>
<keyword evidence="2" id="KW-1185">Reference proteome</keyword>